<dbReference type="Pfam" id="PF01979">
    <property type="entry name" value="Amidohydro_1"/>
    <property type="match status" value="1"/>
</dbReference>
<sequence>MRKISATYIFPGNQSPLKNGILFCEDDGTVIDLIDTGGQFREQAGIEHYSGILVPGFVNAHCHLELSHLKGKIPEKTGLGGFLGAINKLRNLEVENQEAEMNKADFQMKHAGIVAVGDVSNSYASLETKRNSKIKYHSFVEAFGFHPSRAERAYLYAEFVESMFRGFDLPASVTPHSPYSVSEKLFLKIRKKALAEDTILSVHNQESWDELAFFKDGSGGIARHIHEILGIDISHWQPTGKSSLEFTLSFIPKENPLLLVHNTFTSSEDIQLLKQQRHLENTFLVLCPNANLYIENRLPPVSLFQKEKMNICLGTDSLASNHALSVLQEMITLQHNFPEISLRDLVEWGCWNGAQALGLTGLFGSLDPGKKPGVNLITGVDLQRLKLTGKSKVKRLM</sequence>
<reference evidence="4" key="1">
    <citation type="journal article" date="2020" name="mSystems">
        <title>Genome- and Community-Level Interaction Insights into Carbon Utilization and Element Cycling Functions of Hydrothermarchaeota in Hydrothermal Sediment.</title>
        <authorList>
            <person name="Zhou Z."/>
            <person name="Liu Y."/>
            <person name="Xu W."/>
            <person name="Pan J."/>
            <person name="Luo Z.H."/>
            <person name="Li M."/>
        </authorList>
    </citation>
    <scope>NUCLEOTIDE SEQUENCE [LARGE SCALE GENOMIC DNA]</scope>
    <source>
        <strain evidence="4">SpSt-1217</strain>
    </source>
</reference>
<dbReference type="SUPFAM" id="SSF51556">
    <property type="entry name" value="Metallo-dependent hydrolases"/>
    <property type="match status" value="1"/>
</dbReference>
<keyword evidence="2" id="KW-0175">Coiled coil</keyword>
<dbReference type="InterPro" id="IPR006680">
    <property type="entry name" value="Amidohydro-rel"/>
</dbReference>
<dbReference type="Proteomes" id="UP000886047">
    <property type="component" value="Unassembled WGS sequence"/>
</dbReference>
<keyword evidence="1" id="KW-0378">Hydrolase</keyword>
<dbReference type="EMBL" id="DSDK01000578">
    <property type="protein sequence ID" value="HDR52044.1"/>
    <property type="molecule type" value="Genomic_DNA"/>
</dbReference>
<protein>
    <submittedName>
        <fullName evidence="4">Amidohydrolase</fullName>
    </submittedName>
</protein>
<dbReference type="InterPro" id="IPR050287">
    <property type="entry name" value="MTA/SAH_deaminase"/>
</dbReference>
<feature type="coiled-coil region" evidence="2">
    <location>
        <begin position="82"/>
        <end position="109"/>
    </location>
</feature>
<dbReference type="GO" id="GO:0016787">
    <property type="term" value="F:hydrolase activity"/>
    <property type="evidence" value="ECO:0007669"/>
    <property type="project" value="UniProtKB-KW"/>
</dbReference>
<dbReference type="Gene3D" id="3.20.20.140">
    <property type="entry name" value="Metal-dependent hydrolases"/>
    <property type="match status" value="1"/>
</dbReference>
<evidence type="ECO:0000313" key="4">
    <source>
        <dbReference type="EMBL" id="HDR52044.1"/>
    </source>
</evidence>
<proteinExistence type="predicted"/>
<name>A0A831LCC6_9BACT</name>
<feature type="domain" description="Amidohydrolase-related" evidence="3">
    <location>
        <begin position="52"/>
        <end position="377"/>
    </location>
</feature>
<dbReference type="AlphaFoldDB" id="A0A831LCC6"/>
<organism evidence="4">
    <name type="scientific">Mariniphaga anaerophila</name>
    <dbReference type="NCBI Taxonomy" id="1484053"/>
    <lineage>
        <taxon>Bacteria</taxon>
        <taxon>Pseudomonadati</taxon>
        <taxon>Bacteroidota</taxon>
        <taxon>Bacteroidia</taxon>
        <taxon>Marinilabiliales</taxon>
        <taxon>Prolixibacteraceae</taxon>
        <taxon>Mariniphaga</taxon>
    </lineage>
</organism>
<dbReference type="InterPro" id="IPR032466">
    <property type="entry name" value="Metal_Hydrolase"/>
</dbReference>
<dbReference type="PANTHER" id="PTHR43794">
    <property type="entry name" value="AMINOHYDROLASE SSNA-RELATED"/>
    <property type="match status" value="1"/>
</dbReference>
<evidence type="ECO:0000259" key="3">
    <source>
        <dbReference type="Pfam" id="PF01979"/>
    </source>
</evidence>
<evidence type="ECO:0000256" key="2">
    <source>
        <dbReference type="SAM" id="Coils"/>
    </source>
</evidence>
<gene>
    <name evidence="4" type="ORF">ENN90_10585</name>
</gene>
<accession>A0A831LCC6</accession>
<evidence type="ECO:0000256" key="1">
    <source>
        <dbReference type="ARBA" id="ARBA00022801"/>
    </source>
</evidence>
<dbReference type="PANTHER" id="PTHR43794:SF11">
    <property type="entry name" value="AMIDOHYDROLASE-RELATED DOMAIN-CONTAINING PROTEIN"/>
    <property type="match status" value="1"/>
</dbReference>
<comment type="caution">
    <text evidence="4">The sequence shown here is derived from an EMBL/GenBank/DDBJ whole genome shotgun (WGS) entry which is preliminary data.</text>
</comment>